<keyword evidence="5" id="KW-0851">Voltage-gated channel</keyword>
<dbReference type="GO" id="GO:0005886">
    <property type="term" value="C:plasma membrane"/>
    <property type="evidence" value="ECO:0007669"/>
    <property type="project" value="UniProtKB-SubCell"/>
</dbReference>
<dbReference type="PANTHER" id="PTHR46480">
    <property type="entry name" value="F20B24.22"/>
    <property type="match status" value="1"/>
</dbReference>
<accession>A0A4Q9N6V2</accession>
<feature type="transmembrane region" description="Helical" evidence="12">
    <location>
        <begin position="46"/>
        <end position="68"/>
    </location>
</feature>
<keyword evidence="8 12" id="KW-0472">Membrane</keyword>
<dbReference type="AlphaFoldDB" id="A0A4Q9N6V2"/>
<dbReference type="Gene3D" id="1.20.120.350">
    <property type="entry name" value="Voltage-gated potassium channels. Chain C"/>
    <property type="match status" value="1"/>
</dbReference>
<organism evidence="13">
    <name type="scientific">Dichomitus squalens</name>
    <dbReference type="NCBI Taxonomy" id="114155"/>
    <lineage>
        <taxon>Eukaryota</taxon>
        <taxon>Fungi</taxon>
        <taxon>Dikarya</taxon>
        <taxon>Basidiomycota</taxon>
        <taxon>Agaricomycotina</taxon>
        <taxon>Agaricomycetes</taxon>
        <taxon>Polyporales</taxon>
        <taxon>Polyporaceae</taxon>
        <taxon>Dichomitus</taxon>
    </lineage>
</organism>
<feature type="transmembrane region" description="Helical" evidence="12">
    <location>
        <begin position="126"/>
        <end position="146"/>
    </location>
</feature>
<evidence type="ECO:0000256" key="7">
    <source>
        <dbReference type="ARBA" id="ARBA00023065"/>
    </source>
</evidence>
<dbReference type="EMBL" id="ML143386">
    <property type="protein sequence ID" value="TBU35827.1"/>
    <property type="molecule type" value="Genomic_DNA"/>
</dbReference>
<evidence type="ECO:0000256" key="9">
    <source>
        <dbReference type="ARBA" id="ARBA00023303"/>
    </source>
</evidence>
<feature type="coiled-coil region" evidence="10">
    <location>
        <begin position="187"/>
        <end position="221"/>
    </location>
</feature>
<comment type="subcellular location">
    <subcellularLocation>
        <location evidence="1">Cell membrane</location>
        <topology evidence="1">Multi-pass membrane protein</topology>
    </subcellularLocation>
</comment>
<keyword evidence="3" id="KW-1003">Cell membrane</keyword>
<keyword evidence="2" id="KW-0813">Transport</keyword>
<feature type="region of interest" description="Disordered" evidence="11">
    <location>
        <begin position="1"/>
        <end position="22"/>
    </location>
</feature>
<evidence type="ECO:0000256" key="11">
    <source>
        <dbReference type="SAM" id="MobiDB-lite"/>
    </source>
</evidence>
<protein>
    <recommendedName>
        <fullName evidence="14">Hydrogen voltage-gated channel 1</fullName>
    </recommendedName>
</protein>
<dbReference type="GO" id="GO:0034702">
    <property type="term" value="C:monoatomic ion channel complex"/>
    <property type="evidence" value="ECO:0007669"/>
    <property type="project" value="UniProtKB-KW"/>
</dbReference>
<evidence type="ECO:0000256" key="10">
    <source>
        <dbReference type="SAM" id="Coils"/>
    </source>
</evidence>
<keyword evidence="6 12" id="KW-1133">Transmembrane helix</keyword>
<evidence type="ECO:0000313" key="13">
    <source>
        <dbReference type="EMBL" id="TBU35827.1"/>
    </source>
</evidence>
<name>A0A4Q9N6V2_9APHY</name>
<keyword evidence="7" id="KW-0406">Ion transport</keyword>
<evidence type="ECO:0000256" key="6">
    <source>
        <dbReference type="ARBA" id="ARBA00022989"/>
    </source>
</evidence>
<evidence type="ECO:0000256" key="3">
    <source>
        <dbReference type="ARBA" id="ARBA00022475"/>
    </source>
</evidence>
<evidence type="ECO:0000256" key="8">
    <source>
        <dbReference type="ARBA" id="ARBA00023136"/>
    </source>
</evidence>
<keyword evidence="4 12" id="KW-0812">Transmembrane</keyword>
<feature type="transmembrane region" description="Helical" evidence="12">
    <location>
        <begin position="89"/>
        <end position="114"/>
    </location>
</feature>
<evidence type="ECO:0000256" key="4">
    <source>
        <dbReference type="ARBA" id="ARBA00022692"/>
    </source>
</evidence>
<dbReference type="OrthoDB" id="427456at2759"/>
<proteinExistence type="predicted"/>
<evidence type="ECO:0008006" key="14">
    <source>
        <dbReference type="Google" id="ProtNLM"/>
    </source>
</evidence>
<keyword evidence="10" id="KW-0175">Coiled coil</keyword>
<evidence type="ECO:0000256" key="1">
    <source>
        <dbReference type="ARBA" id="ARBA00004651"/>
    </source>
</evidence>
<evidence type="ECO:0000256" key="5">
    <source>
        <dbReference type="ARBA" id="ARBA00022882"/>
    </source>
</evidence>
<sequence>MSEQDPLLPTGNVPDSGDYLESQSTLPASKYERAKAQTSEFLESYFLHYTVIALVLVDSACVLADLAYTFLSSDCTPIEGPETPLWLNILAEISLAITTVFLVEIPVTIWAQGIQKFNPFGGVPHAALHFFDAVVILTTFVLEVVLRGRERELASLLIILRLWRLVKLVQGIAVSAGELDEEQAKVLAETREALKRATASLQSARNENQQLRARLAYYEQDQNNSQARDEL</sequence>
<reference evidence="13" key="1">
    <citation type="submission" date="2019-01" db="EMBL/GenBank/DDBJ databases">
        <title>Draft genome sequences of three monokaryotic isolates of the white-rot basidiomycete fungus Dichomitus squalens.</title>
        <authorList>
            <consortium name="DOE Joint Genome Institute"/>
            <person name="Lopez S.C."/>
            <person name="Andreopoulos B."/>
            <person name="Pangilinan J."/>
            <person name="Lipzen A."/>
            <person name="Riley R."/>
            <person name="Ahrendt S."/>
            <person name="Ng V."/>
            <person name="Barry K."/>
            <person name="Daum C."/>
            <person name="Grigoriev I.V."/>
            <person name="Hilden K.S."/>
            <person name="Makela M.R."/>
            <person name="de Vries R.P."/>
        </authorList>
    </citation>
    <scope>NUCLEOTIDE SEQUENCE [LARGE SCALE GENOMIC DNA]</scope>
    <source>
        <strain evidence="13">OM18370.1</strain>
    </source>
</reference>
<dbReference type="PANTHER" id="PTHR46480:SF1">
    <property type="entry name" value="VOLTAGE-GATED HYDROGEN CHANNEL 1"/>
    <property type="match status" value="1"/>
</dbReference>
<dbReference type="GO" id="GO:0030171">
    <property type="term" value="F:voltage-gated proton channel activity"/>
    <property type="evidence" value="ECO:0007669"/>
    <property type="project" value="InterPro"/>
</dbReference>
<dbReference type="InterPro" id="IPR031846">
    <property type="entry name" value="Hvcn1"/>
</dbReference>
<evidence type="ECO:0000256" key="2">
    <source>
        <dbReference type="ARBA" id="ARBA00022448"/>
    </source>
</evidence>
<keyword evidence="9" id="KW-0407">Ion channel</keyword>
<dbReference type="InterPro" id="IPR027359">
    <property type="entry name" value="Volt_channel_dom_sf"/>
</dbReference>
<evidence type="ECO:0000256" key="12">
    <source>
        <dbReference type="SAM" id="Phobius"/>
    </source>
</evidence>
<gene>
    <name evidence="13" type="ORF">BD311DRAFT_772879</name>
</gene>
<dbReference type="Proteomes" id="UP000292957">
    <property type="component" value="Unassembled WGS sequence"/>
</dbReference>